<protein>
    <submittedName>
        <fullName evidence="1">Uncharacterized protein</fullName>
    </submittedName>
</protein>
<organism evidence="1 2">
    <name type="scientific">Cellulomonas fimi</name>
    <dbReference type="NCBI Taxonomy" id="1708"/>
    <lineage>
        <taxon>Bacteria</taxon>
        <taxon>Bacillati</taxon>
        <taxon>Actinomycetota</taxon>
        <taxon>Actinomycetes</taxon>
        <taxon>Micrococcales</taxon>
        <taxon>Cellulomonadaceae</taxon>
        <taxon>Cellulomonas</taxon>
    </lineage>
</organism>
<comment type="caution">
    <text evidence="1">The sequence shown here is derived from an EMBL/GenBank/DDBJ whole genome shotgun (WGS) entry which is preliminary data.</text>
</comment>
<name>A0A7Y0QI42_CELFI</name>
<dbReference type="RefSeq" id="WP_169325320.1">
    <property type="nucleotide sequence ID" value="NZ_JABCJJ010000020.1"/>
</dbReference>
<gene>
    <name evidence="1" type="ORF">HIR71_12045</name>
</gene>
<proteinExistence type="predicted"/>
<sequence length="100" mass="11241">MRVDRESNVTNLPLVRPTFHVVLWSRSPWHEAGTTPGFVADEYRVRDVTDVVDVLDWARTRSAIWGVYVELQDGDSTLLARIAGTDPSEGAAFEVRAVRD</sequence>
<evidence type="ECO:0000313" key="1">
    <source>
        <dbReference type="EMBL" id="NMR20940.1"/>
    </source>
</evidence>
<reference evidence="1 2" key="1">
    <citation type="submission" date="2020-04" db="EMBL/GenBank/DDBJ databases">
        <title>Sequencing and Assembly of C. fimi.</title>
        <authorList>
            <person name="Ramsey A.R."/>
        </authorList>
    </citation>
    <scope>NUCLEOTIDE SEQUENCE [LARGE SCALE GENOMIC DNA]</scope>
    <source>
        <strain evidence="1 2">SB</strain>
    </source>
</reference>
<dbReference type="EMBL" id="JABCJJ010000020">
    <property type="protein sequence ID" value="NMR20940.1"/>
    <property type="molecule type" value="Genomic_DNA"/>
</dbReference>
<dbReference type="Proteomes" id="UP000562124">
    <property type="component" value="Unassembled WGS sequence"/>
</dbReference>
<dbReference type="AlphaFoldDB" id="A0A7Y0QI42"/>
<evidence type="ECO:0000313" key="2">
    <source>
        <dbReference type="Proteomes" id="UP000562124"/>
    </source>
</evidence>
<accession>A0A7Y0QI42</accession>
<keyword evidence="2" id="KW-1185">Reference proteome</keyword>